<dbReference type="AlphaFoldDB" id="A0A177CM29"/>
<dbReference type="SUPFAM" id="SSF50370">
    <property type="entry name" value="Ricin B-like lectins"/>
    <property type="match status" value="1"/>
</dbReference>
<evidence type="ECO:0000313" key="1">
    <source>
        <dbReference type="EMBL" id="OAG08573.1"/>
    </source>
</evidence>
<dbReference type="EMBL" id="KV441550">
    <property type="protein sequence ID" value="OAG08573.1"/>
    <property type="molecule type" value="Genomic_DNA"/>
</dbReference>
<dbReference type="CDD" id="cd00161">
    <property type="entry name" value="beta-trefoil_Ricin-like"/>
    <property type="match status" value="1"/>
</dbReference>
<keyword evidence="2" id="KW-1185">Reference proteome</keyword>
<dbReference type="PROSITE" id="PS50231">
    <property type="entry name" value="RICIN_B_LECTIN"/>
    <property type="match status" value="1"/>
</dbReference>
<protein>
    <submittedName>
        <fullName evidence="1">Uncharacterized protein</fullName>
    </submittedName>
</protein>
<dbReference type="Gene3D" id="2.80.10.50">
    <property type="match status" value="1"/>
</dbReference>
<dbReference type="RefSeq" id="XP_018038938.1">
    <property type="nucleotide sequence ID" value="XM_018181861.1"/>
</dbReference>
<proteinExistence type="predicted"/>
<dbReference type="InParanoid" id="A0A177CM29"/>
<dbReference type="OrthoDB" id="9986966at2759"/>
<sequence length="190" mass="20948">MTTQYLTNSYLGPAYSLQPNHSSSIPSGVHCAPSRNGGLLWTLVPTPEDPTKFNICTTDPQSRQPKCLDIYNDNSSDRTRVRLADPGHYAGQMWTLISQREPGYFKLSNDWTGEGWYLDTYSDSYEAFMSQGDATGQYWAIQGVGSGSGAHTVPVQTYDDNHHHCYDQAGKIAGGAAAGYLGKKLWKKLT</sequence>
<reference evidence="1 2" key="1">
    <citation type="submission" date="2016-05" db="EMBL/GenBank/DDBJ databases">
        <title>Comparative analysis of secretome profiles of manganese(II)-oxidizing ascomycete fungi.</title>
        <authorList>
            <consortium name="DOE Joint Genome Institute"/>
            <person name="Zeiner C.A."/>
            <person name="Purvine S.O."/>
            <person name="Zink E.M."/>
            <person name="Wu S."/>
            <person name="Pasa-Tolic L."/>
            <person name="Chaput D.L."/>
            <person name="Haridas S."/>
            <person name="Grigoriev I.V."/>
            <person name="Santelli C.M."/>
            <person name="Hansel C.M."/>
        </authorList>
    </citation>
    <scope>NUCLEOTIDE SEQUENCE [LARGE SCALE GENOMIC DNA]</scope>
    <source>
        <strain evidence="1 2">AP3s5-JAC2a</strain>
    </source>
</reference>
<dbReference type="GeneID" id="28765347"/>
<name>A0A177CM29_9PLEO</name>
<gene>
    <name evidence="1" type="ORF">CC84DRAFT_1203914</name>
</gene>
<dbReference type="InterPro" id="IPR035992">
    <property type="entry name" value="Ricin_B-like_lectins"/>
</dbReference>
<dbReference type="Proteomes" id="UP000077069">
    <property type="component" value="Unassembled WGS sequence"/>
</dbReference>
<organism evidence="1 2">
    <name type="scientific">Paraphaeosphaeria sporulosa</name>
    <dbReference type="NCBI Taxonomy" id="1460663"/>
    <lineage>
        <taxon>Eukaryota</taxon>
        <taxon>Fungi</taxon>
        <taxon>Dikarya</taxon>
        <taxon>Ascomycota</taxon>
        <taxon>Pezizomycotina</taxon>
        <taxon>Dothideomycetes</taxon>
        <taxon>Pleosporomycetidae</taxon>
        <taxon>Pleosporales</taxon>
        <taxon>Massarineae</taxon>
        <taxon>Didymosphaeriaceae</taxon>
        <taxon>Paraphaeosphaeria</taxon>
    </lineage>
</organism>
<evidence type="ECO:0000313" key="2">
    <source>
        <dbReference type="Proteomes" id="UP000077069"/>
    </source>
</evidence>
<accession>A0A177CM29</accession>